<evidence type="ECO:0000313" key="1">
    <source>
        <dbReference type="EMBL" id="KAH7357886.1"/>
    </source>
</evidence>
<dbReference type="AlphaFoldDB" id="A0A8K0TD15"/>
<dbReference type="SUPFAM" id="SSF48452">
    <property type="entry name" value="TPR-like"/>
    <property type="match status" value="2"/>
</dbReference>
<dbReference type="InterPro" id="IPR053137">
    <property type="entry name" value="NLR-like"/>
</dbReference>
<keyword evidence="2" id="KW-1185">Reference proteome</keyword>
<organism evidence="1 2">
    <name type="scientific">Plectosphaerella cucumerina</name>
    <dbReference type="NCBI Taxonomy" id="40658"/>
    <lineage>
        <taxon>Eukaryota</taxon>
        <taxon>Fungi</taxon>
        <taxon>Dikarya</taxon>
        <taxon>Ascomycota</taxon>
        <taxon>Pezizomycotina</taxon>
        <taxon>Sordariomycetes</taxon>
        <taxon>Hypocreomycetidae</taxon>
        <taxon>Glomerellales</taxon>
        <taxon>Plectosphaerellaceae</taxon>
        <taxon>Plectosphaerella</taxon>
    </lineage>
</organism>
<dbReference type="InterPro" id="IPR027417">
    <property type="entry name" value="P-loop_NTPase"/>
</dbReference>
<dbReference type="PANTHER" id="PTHR46082:SF6">
    <property type="entry name" value="AAA+ ATPASE DOMAIN-CONTAINING PROTEIN-RELATED"/>
    <property type="match status" value="1"/>
</dbReference>
<reference evidence="1" key="1">
    <citation type="journal article" date="2021" name="Nat. Commun.">
        <title>Genetic determinants of endophytism in the Arabidopsis root mycobiome.</title>
        <authorList>
            <person name="Mesny F."/>
            <person name="Miyauchi S."/>
            <person name="Thiergart T."/>
            <person name="Pickel B."/>
            <person name="Atanasova L."/>
            <person name="Karlsson M."/>
            <person name="Huettel B."/>
            <person name="Barry K.W."/>
            <person name="Haridas S."/>
            <person name="Chen C."/>
            <person name="Bauer D."/>
            <person name="Andreopoulos W."/>
            <person name="Pangilinan J."/>
            <person name="LaButti K."/>
            <person name="Riley R."/>
            <person name="Lipzen A."/>
            <person name="Clum A."/>
            <person name="Drula E."/>
            <person name="Henrissat B."/>
            <person name="Kohler A."/>
            <person name="Grigoriev I.V."/>
            <person name="Martin F.M."/>
            <person name="Hacquard S."/>
        </authorList>
    </citation>
    <scope>NUCLEOTIDE SEQUENCE</scope>
    <source>
        <strain evidence="1">MPI-CAGE-AT-0016</strain>
    </source>
</reference>
<dbReference type="Proteomes" id="UP000813385">
    <property type="component" value="Unassembled WGS sequence"/>
</dbReference>
<accession>A0A8K0TD15</accession>
<dbReference type="OrthoDB" id="1658288at2759"/>
<dbReference type="Gene3D" id="1.25.40.10">
    <property type="entry name" value="Tetratricopeptide repeat domain"/>
    <property type="match status" value="2"/>
</dbReference>
<comment type="caution">
    <text evidence="1">The sequence shown here is derived from an EMBL/GenBank/DDBJ whole genome shotgun (WGS) entry which is preliminary data.</text>
</comment>
<evidence type="ECO:0000313" key="2">
    <source>
        <dbReference type="Proteomes" id="UP000813385"/>
    </source>
</evidence>
<protein>
    <recommendedName>
        <fullName evidence="3">NB-ARC domain-containing protein</fullName>
    </recommendedName>
</protein>
<evidence type="ECO:0008006" key="3">
    <source>
        <dbReference type="Google" id="ProtNLM"/>
    </source>
</evidence>
<dbReference type="InterPro" id="IPR011990">
    <property type="entry name" value="TPR-like_helical_dom_sf"/>
</dbReference>
<dbReference type="SUPFAM" id="SSF52540">
    <property type="entry name" value="P-loop containing nucleoside triphosphate hydrolases"/>
    <property type="match status" value="1"/>
</dbReference>
<dbReference type="PANTHER" id="PTHR46082">
    <property type="entry name" value="ATP/GTP-BINDING PROTEIN-RELATED"/>
    <property type="match status" value="1"/>
</dbReference>
<dbReference type="EMBL" id="JAGPXD010000004">
    <property type="protein sequence ID" value="KAH7357886.1"/>
    <property type="molecule type" value="Genomic_DNA"/>
</dbReference>
<name>A0A8K0TD15_9PEZI</name>
<proteinExistence type="predicted"/>
<dbReference type="Pfam" id="PF13424">
    <property type="entry name" value="TPR_12"/>
    <property type="match status" value="2"/>
</dbReference>
<dbReference type="Gene3D" id="3.40.50.300">
    <property type="entry name" value="P-loop containing nucleotide triphosphate hydrolases"/>
    <property type="match status" value="1"/>
</dbReference>
<gene>
    <name evidence="1" type="ORF">B0T11DRAFT_228506</name>
</gene>
<sequence length="956" mass="108821">MRDLEENRTAATDYGYGTSALSALQNLQSSISLASKVISSESTTKFFHTPQAVSSYYGGREALLSELRDQFIQPPEPSHRQFQRRFVVRGMGGSGKTQFCCKFAEENRSRYVIWLLIWRNVKSTLTNACLRRRRFWGVFYIDGSSETDLEQGMSKLGRHAGLEKNVATGASASAAMHWLSTIEQRWLLIIDNADDAEIELEKYFPKGNRGHILITTRVPGFARYGNIEPSHYDFGVQGLSPDEASSLLLRASMKPSPRTSDRKIARVITESLGFLSLAIIQAGAAIRNRLCTLLDFQDFYDMCWKMIQRNPRNDQKKEHEVCAIATSEMLYVETEKKDSESIRDAIQLLKVFAYLHREHIPRELLERAIVNSPLEVEQAEKERQQADAEAKGQATTWMEWLSTRQKNILIALFRNRGPAALPEFMRTGGNPKNVETARLRLRYALKELSQRSLIDYNENNDSYNMHTIVHRWASKRPQTGLREQCLWADTASMVLSASILLPPLGLKTEDEMYHLRLLPHVEHVQTRRKAITQDMDKLRMHRWFRSLFPGPSVYEDQLRMSGKFSLISAKAGRFAKAEALLLVVWQTLSRLLGPFHSKTRSVTLVLSDIYWHMSRPEDAFELQKDVLALCESHFGRDHPDTARVMSKLGHTLWQQGRYSDALELQREAEKKLRGRLGPEHQDTLFAMDQLGRTVTKFYSSEDFDEAHELHETAMKGMQKIHGHDHPRTLEAKENLGRVKLLMGHDHAKATELLSDVLEKRRLKLGKDKPFTLLAMVNMAIANCALRQPEDGEKLIQGALPVAEAMFGTKHIATLFGRNILAVTLISQTRYDEAENILVEVSRRQRAMAPRPDVYHPDRLGTLIDLARCYQLQGKIRESIKTCDKALKGFASIVRPLRAVHPLAEKLREARDKMALHVQADISGALDVEFPETRFVMPPAEADGHEVGDAASEKMLI</sequence>